<evidence type="ECO:0000256" key="4">
    <source>
        <dbReference type="ARBA" id="ARBA00023274"/>
    </source>
</evidence>
<comment type="subcellular location">
    <subcellularLocation>
        <location evidence="1">Plastid</location>
        <location evidence="1">Chloroplast</location>
    </subcellularLocation>
</comment>
<dbReference type="Gene3D" id="3.30.230.10">
    <property type="match status" value="1"/>
</dbReference>
<dbReference type="InterPro" id="IPR000754">
    <property type="entry name" value="Ribosomal_uS9"/>
</dbReference>
<dbReference type="GO" id="GO:0009507">
    <property type="term" value="C:chloroplast"/>
    <property type="evidence" value="ECO:0007669"/>
    <property type="project" value="UniProtKB-SubCell"/>
</dbReference>
<dbReference type="GO" id="GO:0022627">
    <property type="term" value="C:cytosolic small ribosomal subunit"/>
    <property type="evidence" value="ECO:0007669"/>
    <property type="project" value="TreeGrafter"/>
</dbReference>
<evidence type="ECO:0000313" key="7">
    <source>
        <dbReference type="EMBL" id="CAD9361522.1"/>
    </source>
</evidence>
<dbReference type="PANTHER" id="PTHR21569:SF1">
    <property type="entry name" value="SMALL RIBOSOMAL SUBUNIT PROTEIN US9M"/>
    <property type="match status" value="1"/>
</dbReference>
<dbReference type="GO" id="GO:0003723">
    <property type="term" value="F:RNA binding"/>
    <property type="evidence" value="ECO:0007669"/>
    <property type="project" value="TreeGrafter"/>
</dbReference>
<reference evidence="7" key="1">
    <citation type="submission" date="2021-01" db="EMBL/GenBank/DDBJ databases">
        <authorList>
            <person name="Corre E."/>
            <person name="Pelletier E."/>
            <person name="Niang G."/>
            <person name="Scheremetjew M."/>
            <person name="Finn R."/>
            <person name="Kale V."/>
            <person name="Holt S."/>
            <person name="Cochrane G."/>
            <person name="Meng A."/>
            <person name="Brown T."/>
            <person name="Cohen L."/>
        </authorList>
    </citation>
    <scope>NUCLEOTIDE SEQUENCE</scope>
    <source>
        <strain evidence="7">Grunow 1884</strain>
    </source>
</reference>
<dbReference type="InterPro" id="IPR020574">
    <property type="entry name" value="Ribosomal_uS9_CS"/>
</dbReference>
<evidence type="ECO:0000256" key="6">
    <source>
        <dbReference type="SAM" id="MobiDB-lite"/>
    </source>
</evidence>
<evidence type="ECO:0000256" key="5">
    <source>
        <dbReference type="RuleBase" id="RU003815"/>
    </source>
</evidence>
<dbReference type="GO" id="GO:0006412">
    <property type="term" value="P:translation"/>
    <property type="evidence" value="ECO:0007669"/>
    <property type="project" value="InterPro"/>
</dbReference>
<dbReference type="InterPro" id="IPR019824">
    <property type="entry name" value="Leghaemoglobin_Fe_BS"/>
</dbReference>
<dbReference type="InterPro" id="IPR014721">
    <property type="entry name" value="Ribsml_uS5_D2-typ_fold_subgr"/>
</dbReference>
<dbReference type="GO" id="GO:0003735">
    <property type="term" value="F:structural constituent of ribosome"/>
    <property type="evidence" value="ECO:0007669"/>
    <property type="project" value="InterPro"/>
</dbReference>
<organism evidence="7">
    <name type="scientific">Trieres chinensis</name>
    <name type="common">Marine centric diatom</name>
    <name type="synonym">Odontella sinensis</name>
    <dbReference type="NCBI Taxonomy" id="1514140"/>
    <lineage>
        <taxon>Eukaryota</taxon>
        <taxon>Sar</taxon>
        <taxon>Stramenopiles</taxon>
        <taxon>Ochrophyta</taxon>
        <taxon>Bacillariophyta</taxon>
        <taxon>Mediophyceae</taxon>
        <taxon>Biddulphiophycidae</taxon>
        <taxon>Eupodiscales</taxon>
        <taxon>Parodontellaceae</taxon>
        <taxon>Trieres</taxon>
    </lineage>
</organism>
<dbReference type="NCBIfam" id="NF001099">
    <property type="entry name" value="PRK00132.1"/>
    <property type="match status" value="1"/>
</dbReference>
<dbReference type="PROSITE" id="PS00360">
    <property type="entry name" value="RIBOSOMAL_S9"/>
    <property type="match status" value="1"/>
</dbReference>
<dbReference type="EMBL" id="HBGO01037758">
    <property type="protein sequence ID" value="CAD9361522.1"/>
    <property type="molecule type" value="Transcribed_RNA"/>
</dbReference>
<proteinExistence type="inferred from homology"/>
<dbReference type="InterPro" id="IPR020568">
    <property type="entry name" value="Ribosomal_Su5_D2-typ_SF"/>
</dbReference>
<accession>A0A7S2A920</accession>
<protein>
    <recommendedName>
        <fullName evidence="8">30S ribosomal protein S9, chloroplastic</fullName>
    </recommendedName>
</protein>
<dbReference type="PROSITE" id="PS00208">
    <property type="entry name" value="PLANT_GLOBIN"/>
    <property type="match status" value="1"/>
</dbReference>
<dbReference type="GO" id="GO:0019825">
    <property type="term" value="F:oxygen binding"/>
    <property type="evidence" value="ECO:0007669"/>
    <property type="project" value="InterPro"/>
</dbReference>
<dbReference type="PANTHER" id="PTHR21569">
    <property type="entry name" value="RIBOSOMAL PROTEIN S9"/>
    <property type="match status" value="1"/>
</dbReference>
<dbReference type="GO" id="GO:0020037">
    <property type="term" value="F:heme binding"/>
    <property type="evidence" value="ECO:0007669"/>
    <property type="project" value="InterPro"/>
</dbReference>
<dbReference type="HAMAP" id="MF_00532_B">
    <property type="entry name" value="Ribosomal_uS9_B"/>
    <property type="match status" value="1"/>
</dbReference>
<sequence>MALRVATRAAPALLRTANPWPPSLHITKPSTVGRLSGSYSPLGHVIRRADDGRRSLSFLSRRKPNPRLRTHAVNIFDGDYEERGSTGGPFEDVYDEEEGWEVSPADAEEDPEDAEMYPDTDSQADMLVQDDALEHHRANQAQRMKWIENAKPPVRVPQIDDRGRAYGLGRRKTATARVWIYPGSGVVTVNKMPFVDYFEREALREDILSPFIVTRTCGQFDVRCYCHGGGKSGQAGAVRLGVARALEKYNPEYRPPMKHKGLMTRDPRMVERKKIGKKKARKAPQWVRR</sequence>
<dbReference type="Pfam" id="PF00380">
    <property type="entry name" value="Ribosomal_S9"/>
    <property type="match status" value="1"/>
</dbReference>
<dbReference type="AlphaFoldDB" id="A0A7S2A920"/>
<comment type="similarity">
    <text evidence="2 5">Belongs to the universal ribosomal protein uS9 family.</text>
</comment>
<keyword evidence="3 5" id="KW-0689">Ribosomal protein</keyword>
<gene>
    <name evidence="7" type="ORF">OSIN01602_LOCUS21843</name>
</gene>
<dbReference type="FunFam" id="3.30.230.10:FF:000001">
    <property type="entry name" value="30S ribosomal protein S9"/>
    <property type="match status" value="1"/>
</dbReference>
<evidence type="ECO:0000256" key="2">
    <source>
        <dbReference type="ARBA" id="ARBA00005251"/>
    </source>
</evidence>
<evidence type="ECO:0000256" key="3">
    <source>
        <dbReference type="ARBA" id="ARBA00022980"/>
    </source>
</evidence>
<feature type="compositionally biased region" description="Acidic residues" evidence="6">
    <location>
        <begin position="92"/>
        <end position="117"/>
    </location>
</feature>
<dbReference type="InterPro" id="IPR023035">
    <property type="entry name" value="Ribosomal_uS9_bac/plastid"/>
</dbReference>
<evidence type="ECO:0000256" key="1">
    <source>
        <dbReference type="ARBA" id="ARBA00004229"/>
    </source>
</evidence>
<evidence type="ECO:0008006" key="8">
    <source>
        <dbReference type="Google" id="ProtNLM"/>
    </source>
</evidence>
<keyword evidence="4 5" id="KW-0687">Ribonucleoprotein</keyword>
<dbReference type="SUPFAM" id="SSF54211">
    <property type="entry name" value="Ribosomal protein S5 domain 2-like"/>
    <property type="match status" value="1"/>
</dbReference>
<name>A0A7S2A920_TRICV</name>
<feature type="region of interest" description="Disordered" evidence="6">
    <location>
        <begin position="79"/>
        <end position="117"/>
    </location>
</feature>